<name>A0A421DRB0_9GAMM</name>
<sequence length="119" mass="13994">MSEIPLLLILAFALILTLAWRQYQRQRHQEALNDATPLRTILAEVKTKREFPRTRSRSREHEVVMMENMRFEAIFHPLHGGNDITLRLGKTEYHRLDKGMRGMLQVKGTRFVGFAPHQE</sequence>
<gene>
    <name evidence="1" type="ORF">BIY29_04975</name>
</gene>
<dbReference type="OrthoDB" id="5917531at2"/>
<dbReference type="EMBL" id="MJLZ01000007">
    <property type="protein sequence ID" value="RLM26691.1"/>
    <property type="molecule type" value="Genomic_DNA"/>
</dbReference>
<dbReference type="InterPro" id="IPR019635">
    <property type="entry name" value="DUF2500"/>
</dbReference>
<organism evidence="1 2">
    <name type="scientific">Brenneria alni</name>
    <dbReference type="NCBI Taxonomy" id="71656"/>
    <lineage>
        <taxon>Bacteria</taxon>
        <taxon>Pseudomonadati</taxon>
        <taxon>Pseudomonadota</taxon>
        <taxon>Gammaproteobacteria</taxon>
        <taxon>Enterobacterales</taxon>
        <taxon>Pectobacteriaceae</taxon>
        <taxon>Brenneria</taxon>
    </lineage>
</organism>
<accession>A0A421DRB0</accession>
<evidence type="ECO:0008006" key="3">
    <source>
        <dbReference type="Google" id="ProtNLM"/>
    </source>
</evidence>
<evidence type="ECO:0000313" key="2">
    <source>
        <dbReference type="Proteomes" id="UP000285648"/>
    </source>
</evidence>
<protein>
    <recommendedName>
        <fullName evidence="3">DUF2500 domain-containing protein</fullName>
    </recommendedName>
</protein>
<dbReference type="RefSeq" id="WP_121574082.1">
    <property type="nucleotide sequence ID" value="NZ_MJLZ01000007.1"/>
</dbReference>
<keyword evidence="2" id="KW-1185">Reference proteome</keyword>
<dbReference type="Pfam" id="PF10694">
    <property type="entry name" value="DUF2500"/>
    <property type="match status" value="1"/>
</dbReference>
<dbReference type="Proteomes" id="UP000285648">
    <property type="component" value="Unassembled WGS sequence"/>
</dbReference>
<evidence type="ECO:0000313" key="1">
    <source>
        <dbReference type="EMBL" id="RLM26691.1"/>
    </source>
</evidence>
<reference evidence="1 2" key="1">
    <citation type="submission" date="2016-09" db="EMBL/GenBank/DDBJ databases">
        <authorList>
            <person name="Doonan J."/>
            <person name="Pachebat J.A."/>
            <person name="Golyshin P.N."/>
            <person name="Denman S."/>
            <person name="Mcdonald J.E."/>
        </authorList>
    </citation>
    <scope>NUCLEOTIDE SEQUENCE [LARGE SCALE GENOMIC DNA]</scope>
    <source>
        <strain evidence="1 2">NCPPB 3934</strain>
    </source>
</reference>
<comment type="caution">
    <text evidence="1">The sequence shown here is derived from an EMBL/GenBank/DDBJ whole genome shotgun (WGS) entry which is preliminary data.</text>
</comment>
<dbReference type="AlphaFoldDB" id="A0A421DRB0"/>
<proteinExistence type="predicted"/>
<dbReference type="Gene3D" id="2.40.50.660">
    <property type="match status" value="1"/>
</dbReference>